<dbReference type="InterPro" id="IPR008278">
    <property type="entry name" value="4-PPantetheinyl_Trfase_dom"/>
</dbReference>
<dbReference type="InterPro" id="IPR050559">
    <property type="entry name" value="P-Pant_transferase_sf"/>
</dbReference>
<gene>
    <name evidence="5" type="ORF">Q9312_19075</name>
</gene>
<dbReference type="Proteomes" id="UP001239782">
    <property type="component" value="Chromosome"/>
</dbReference>
<dbReference type="GO" id="GO:0005829">
    <property type="term" value="C:cytosol"/>
    <property type="evidence" value="ECO:0007669"/>
    <property type="project" value="TreeGrafter"/>
</dbReference>
<dbReference type="Pfam" id="PF01648">
    <property type="entry name" value="ACPS"/>
    <property type="match status" value="1"/>
</dbReference>
<dbReference type="PANTHER" id="PTHR12215:SF10">
    <property type="entry name" value="L-AMINOADIPATE-SEMIALDEHYDE DEHYDROGENASE-PHOSPHOPANTETHEINYL TRANSFERASE"/>
    <property type="match status" value="1"/>
</dbReference>
<dbReference type="Gene3D" id="3.90.470.20">
    <property type="entry name" value="4'-phosphopantetheinyl transferase domain"/>
    <property type="match status" value="2"/>
</dbReference>
<feature type="domain" description="4'-phosphopantetheinyl transferase N-terminal" evidence="4">
    <location>
        <begin position="29"/>
        <end position="111"/>
    </location>
</feature>
<feature type="domain" description="4'-phosphopantetheinyl transferase" evidence="3">
    <location>
        <begin position="117"/>
        <end position="224"/>
    </location>
</feature>
<dbReference type="GO" id="GO:0008897">
    <property type="term" value="F:holo-[acyl-carrier-protein] synthase activity"/>
    <property type="evidence" value="ECO:0007669"/>
    <property type="project" value="InterPro"/>
</dbReference>
<evidence type="ECO:0000256" key="2">
    <source>
        <dbReference type="ARBA" id="ARBA00022679"/>
    </source>
</evidence>
<dbReference type="PANTHER" id="PTHR12215">
    <property type="entry name" value="PHOSPHOPANTETHEINE TRANSFERASE"/>
    <property type="match status" value="1"/>
</dbReference>
<protein>
    <submittedName>
        <fullName evidence="5">4'-phosphopantetheinyl transferase superfamily protein</fullName>
    </submittedName>
</protein>
<keyword evidence="6" id="KW-1185">Reference proteome</keyword>
<dbReference type="Pfam" id="PF22624">
    <property type="entry name" value="AASDHPPT_N"/>
    <property type="match status" value="1"/>
</dbReference>
<dbReference type="KEGG" id="plei:Q9312_19075"/>
<dbReference type="InterPro" id="IPR037143">
    <property type="entry name" value="4-PPantetheinyl_Trfase_dom_sf"/>
</dbReference>
<dbReference type="GO" id="GO:0019878">
    <property type="term" value="P:lysine biosynthetic process via aminoadipic acid"/>
    <property type="evidence" value="ECO:0007669"/>
    <property type="project" value="TreeGrafter"/>
</dbReference>
<dbReference type="EMBL" id="CP133548">
    <property type="protein sequence ID" value="WMS87310.1"/>
    <property type="molecule type" value="Genomic_DNA"/>
</dbReference>
<sequence length="247" mass="28994">MSIEISDNEVHVWRVFDRSYDQKDFKYRYYQLLNSAEHTRYQSFKFDEDRHQFLVTRVMLKKVLSQYVSQIKPSQWCFDYNKYGKPKISSNLLEQAVHFNISHTRDCILLAISIRCSVGVDVESLYIDDKVLDIAPDVFNTEELDYLKKSNYKSYKARFMQLWTLKESFIKAKGKGLSMPLSDFSVIPNNDSCGNATLHTYNEDSTDIYSLRSFYLRNDLVAAIAVRTNTSKKFFLEHMLADELVND</sequence>
<dbReference type="RefSeq" id="WP_309202451.1">
    <property type="nucleotide sequence ID" value="NZ_CP133548.1"/>
</dbReference>
<evidence type="ECO:0000313" key="5">
    <source>
        <dbReference type="EMBL" id="WMS87310.1"/>
    </source>
</evidence>
<keyword evidence="2 5" id="KW-0808">Transferase</keyword>
<dbReference type="AlphaFoldDB" id="A0AA51X7P1"/>
<organism evidence="5 6">
    <name type="scientific">Pleionea litopenaei</name>
    <dbReference type="NCBI Taxonomy" id="3070815"/>
    <lineage>
        <taxon>Bacteria</taxon>
        <taxon>Pseudomonadati</taxon>
        <taxon>Pseudomonadota</taxon>
        <taxon>Gammaproteobacteria</taxon>
        <taxon>Oceanospirillales</taxon>
        <taxon>Pleioneaceae</taxon>
        <taxon>Pleionea</taxon>
    </lineage>
</organism>
<dbReference type="InterPro" id="IPR055066">
    <property type="entry name" value="AASDHPPT_N"/>
</dbReference>
<name>A0AA51X7P1_9GAMM</name>
<evidence type="ECO:0000313" key="6">
    <source>
        <dbReference type="Proteomes" id="UP001239782"/>
    </source>
</evidence>
<reference evidence="5 6" key="1">
    <citation type="submission" date="2023-08" db="EMBL/GenBank/DDBJ databases">
        <title>Pleionea litopenaei sp. nov., isolated from stomach of juvenile Litopenaeus vannamei.</title>
        <authorList>
            <person name="Rho A.M."/>
            <person name="Hwang C.Y."/>
        </authorList>
    </citation>
    <scope>NUCLEOTIDE SEQUENCE [LARGE SCALE GENOMIC DNA]</scope>
    <source>
        <strain evidence="5 6">HL-JVS1</strain>
    </source>
</reference>
<evidence type="ECO:0000259" key="4">
    <source>
        <dbReference type="Pfam" id="PF22624"/>
    </source>
</evidence>
<dbReference type="SUPFAM" id="SSF56214">
    <property type="entry name" value="4'-phosphopantetheinyl transferase"/>
    <property type="match status" value="2"/>
</dbReference>
<evidence type="ECO:0000256" key="1">
    <source>
        <dbReference type="ARBA" id="ARBA00010990"/>
    </source>
</evidence>
<comment type="similarity">
    <text evidence="1">Belongs to the P-Pant transferase superfamily. Gsp/Sfp/HetI/AcpT family.</text>
</comment>
<proteinExistence type="inferred from homology"/>
<evidence type="ECO:0000259" key="3">
    <source>
        <dbReference type="Pfam" id="PF01648"/>
    </source>
</evidence>
<accession>A0AA51X7P1</accession>
<dbReference type="GO" id="GO:0000287">
    <property type="term" value="F:magnesium ion binding"/>
    <property type="evidence" value="ECO:0007669"/>
    <property type="project" value="InterPro"/>
</dbReference>